<organism evidence="1">
    <name type="scientific">Tetraselmis sp. GSL018</name>
    <dbReference type="NCBI Taxonomy" id="582737"/>
    <lineage>
        <taxon>Eukaryota</taxon>
        <taxon>Viridiplantae</taxon>
        <taxon>Chlorophyta</taxon>
        <taxon>core chlorophytes</taxon>
        <taxon>Chlorodendrophyceae</taxon>
        <taxon>Chlorodendrales</taxon>
        <taxon>Chlorodendraceae</taxon>
        <taxon>Tetraselmis</taxon>
    </lineage>
</organism>
<dbReference type="EMBL" id="GBEZ01001571">
    <property type="protein sequence ID" value="JAC83414.1"/>
    <property type="molecule type" value="Transcribed_RNA"/>
</dbReference>
<gene>
    <name evidence="1" type="ORF">TSPGSL018_3417</name>
</gene>
<name>A0A061SK28_9CHLO</name>
<feature type="non-terminal residue" evidence="1">
    <location>
        <position position="1"/>
    </location>
</feature>
<evidence type="ECO:0000313" key="1">
    <source>
        <dbReference type="EMBL" id="JAC83414.1"/>
    </source>
</evidence>
<accession>A0A061SK28</accession>
<dbReference type="AlphaFoldDB" id="A0A061SK28"/>
<sequence>RGLCHHHLGDVCRVLANKHDSRAARPGTRFWRLPVVDCHCPWVLARVLAHPRCWDELISHSCEGCEEELVEGCGCEIHLISESLPLVTRPTGTRKLAAADTVGRQLFGGSFAGAVL</sequence>
<proteinExistence type="predicted"/>
<protein>
    <submittedName>
        <fullName evidence="1">Uncharacterized protein</fullName>
    </submittedName>
</protein>
<reference evidence="1" key="1">
    <citation type="submission" date="2014-05" db="EMBL/GenBank/DDBJ databases">
        <title>The transcriptome of the halophilic microalga Tetraselmis sp. GSL018 isolated from the Great Salt Lake, Utah.</title>
        <authorList>
            <person name="Jinkerson R.E."/>
            <person name="D'Adamo S."/>
            <person name="Posewitz M.C."/>
        </authorList>
    </citation>
    <scope>NUCLEOTIDE SEQUENCE</scope>
    <source>
        <strain evidence="1">GSL018</strain>
    </source>
</reference>